<evidence type="ECO:0000313" key="9">
    <source>
        <dbReference type="Proteomes" id="UP000305887"/>
    </source>
</evidence>
<evidence type="ECO:0000256" key="6">
    <source>
        <dbReference type="ARBA" id="ARBA00023136"/>
    </source>
</evidence>
<protein>
    <submittedName>
        <fullName evidence="8">DoxX family protein</fullName>
    </submittedName>
</protein>
<keyword evidence="4 7" id="KW-0812">Transmembrane</keyword>
<evidence type="ECO:0000256" key="7">
    <source>
        <dbReference type="SAM" id="Phobius"/>
    </source>
</evidence>
<dbReference type="GO" id="GO:0005886">
    <property type="term" value="C:plasma membrane"/>
    <property type="evidence" value="ECO:0007669"/>
    <property type="project" value="UniProtKB-SubCell"/>
</dbReference>
<dbReference type="PANTHER" id="PTHR33452:SF1">
    <property type="entry name" value="INNER MEMBRANE PROTEIN YPHA-RELATED"/>
    <property type="match status" value="1"/>
</dbReference>
<dbReference type="PANTHER" id="PTHR33452">
    <property type="entry name" value="OXIDOREDUCTASE CATD-RELATED"/>
    <property type="match status" value="1"/>
</dbReference>
<proteinExistence type="inferred from homology"/>
<comment type="similarity">
    <text evidence="2">Belongs to the DoxX family.</text>
</comment>
<dbReference type="InterPro" id="IPR051907">
    <property type="entry name" value="DoxX-like_oxidoreductase"/>
</dbReference>
<dbReference type="EMBL" id="VDFU01000006">
    <property type="protein sequence ID" value="TNC50801.1"/>
    <property type="molecule type" value="Genomic_DNA"/>
</dbReference>
<reference evidence="8 9" key="1">
    <citation type="submission" date="2019-06" db="EMBL/GenBank/DDBJ databases">
        <title>YIM 131921 draft genome.</title>
        <authorList>
            <person name="Jiang L."/>
        </authorList>
    </citation>
    <scope>NUCLEOTIDE SEQUENCE [LARGE SCALE GENOMIC DNA]</scope>
    <source>
        <strain evidence="8 9">YIM 131921</strain>
    </source>
</reference>
<dbReference type="Pfam" id="PF07681">
    <property type="entry name" value="DoxX"/>
    <property type="match status" value="1"/>
</dbReference>
<feature type="transmembrane region" description="Helical" evidence="7">
    <location>
        <begin position="45"/>
        <end position="63"/>
    </location>
</feature>
<dbReference type="InterPro" id="IPR032808">
    <property type="entry name" value="DoxX"/>
</dbReference>
<gene>
    <name evidence="8" type="ORF">FHG66_07465</name>
</gene>
<feature type="transmembrane region" description="Helical" evidence="7">
    <location>
        <begin position="101"/>
        <end position="120"/>
    </location>
</feature>
<dbReference type="Proteomes" id="UP000305887">
    <property type="component" value="Unassembled WGS sequence"/>
</dbReference>
<evidence type="ECO:0000256" key="4">
    <source>
        <dbReference type="ARBA" id="ARBA00022692"/>
    </source>
</evidence>
<dbReference type="AlphaFoldDB" id="A0A5C4N0C2"/>
<dbReference type="OrthoDB" id="9810206at2"/>
<accession>A0A5C4N0C2</accession>
<sequence length="127" mass="13882">MIARPLALLVARLLFAQLFLLGSVQKWLDPHTVEQLLAGKAWPEWLVWPALVFNLIAGIILVLGIWTRPVAGLLAAYCVVTSLFHFIPGDGWQMSIFVKNWAIAGGCLALAAAGPGRWALRPDQPSK</sequence>
<evidence type="ECO:0000256" key="1">
    <source>
        <dbReference type="ARBA" id="ARBA00004651"/>
    </source>
</evidence>
<keyword evidence="6 7" id="KW-0472">Membrane</keyword>
<evidence type="ECO:0000256" key="2">
    <source>
        <dbReference type="ARBA" id="ARBA00006679"/>
    </source>
</evidence>
<comment type="subcellular location">
    <subcellularLocation>
        <location evidence="1">Cell membrane</location>
        <topology evidence="1">Multi-pass membrane protein</topology>
    </subcellularLocation>
</comment>
<evidence type="ECO:0000256" key="3">
    <source>
        <dbReference type="ARBA" id="ARBA00022475"/>
    </source>
</evidence>
<organism evidence="8 9">
    <name type="scientific">Rubellimicrobium rubrum</name>
    <dbReference type="NCBI Taxonomy" id="2585369"/>
    <lineage>
        <taxon>Bacteria</taxon>
        <taxon>Pseudomonadati</taxon>
        <taxon>Pseudomonadota</taxon>
        <taxon>Alphaproteobacteria</taxon>
        <taxon>Rhodobacterales</taxon>
        <taxon>Roseobacteraceae</taxon>
        <taxon>Rubellimicrobium</taxon>
    </lineage>
</organism>
<name>A0A5C4N0C2_9RHOB</name>
<evidence type="ECO:0000256" key="5">
    <source>
        <dbReference type="ARBA" id="ARBA00022989"/>
    </source>
</evidence>
<keyword evidence="9" id="KW-1185">Reference proteome</keyword>
<keyword evidence="3" id="KW-1003">Cell membrane</keyword>
<dbReference type="RefSeq" id="WP_139076122.1">
    <property type="nucleotide sequence ID" value="NZ_VDFU01000006.1"/>
</dbReference>
<keyword evidence="5 7" id="KW-1133">Transmembrane helix</keyword>
<evidence type="ECO:0000313" key="8">
    <source>
        <dbReference type="EMBL" id="TNC50801.1"/>
    </source>
</evidence>
<feature type="transmembrane region" description="Helical" evidence="7">
    <location>
        <begin position="70"/>
        <end position="89"/>
    </location>
</feature>
<comment type="caution">
    <text evidence="8">The sequence shown here is derived from an EMBL/GenBank/DDBJ whole genome shotgun (WGS) entry which is preliminary data.</text>
</comment>